<dbReference type="EMBL" id="CM037151">
    <property type="protein sequence ID" value="KAH7844486.1"/>
    <property type="molecule type" value="Genomic_DNA"/>
</dbReference>
<comment type="caution">
    <text evidence="1">The sequence shown here is derived from an EMBL/GenBank/DDBJ whole genome shotgun (WGS) entry which is preliminary data.</text>
</comment>
<gene>
    <name evidence="1" type="ORF">Vadar_028559</name>
</gene>
<keyword evidence="2" id="KW-1185">Reference proteome</keyword>
<sequence>MSELVARTGRQQQRYEVGFRLIAGCIPFKYRNSSEENGDTSDKVVEVLMINSTSGPGLLFPKGKILWKLLVASRRLGPGHDNPMRERIIINILANSDGKGVVRGCLLENRGKRMSSCEDRGEYFSGMVAGFGGRSGGWENDETVAEAALREALEEAGVRGDILFGGILNRDGEVERGGGIVLECFGWGVEGFGDLRDCAELDDDRRLSGSCVVISWTSDRDSARVWEGIEEHFLGYYKFKSKTLRDEFSPEGLCKAAMFALLVKEELPSWPEQSTRQRTWLTIPEAIQCCRHPWMLEALEEGFSKWHANGMISTVKDDNKDEDPVVFSSPSSPDRNI</sequence>
<accession>A0ACB7XU31</accession>
<name>A0ACB7XU31_9ERIC</name>
<protein>
    <submittedName>
        <fullName evidence="1">Uncharacterized protein</fullName>
    </submittedName>
</protein>
<reference evidence="1 2" key="1">
    <citation type="journal article" date="2021" name="Hortic Res">
        <title>High-quality reference genome and annotation aids understanding of berry development for evergreen blueberry (Vaccinium darrowii).</title>
        <authorList>
            <person name="Yu J."/>
            <person name="Hulse-Kemp A.M."/>
            <person name="Babiker E."/>
            <person name="Staton M."/>
        </authorList>
    </citation>
    <scope>NUCLEOTIDE SEQUENCE [LARGE SCALE GENOMIC DNA]</scope>
    <source>
        <strain evidence="2">cv. NJ 8807/NJ 8810</strain>
        <tissue evidence="1">Young leaf</tissue>
    </source>
</reference>
<evidence type="ECO:0000313" key="2">
    <source>
        <dbReference type="Proteomes" id="UP000828048"/>
    </source>
</evidence>
<evidence type="ECO:0000313" key="1">
    <source>
        <dbReference type="EMBL" id="KAH7844486.1"/>
    </source>
</evidence>
<organism evidence="1 2">
    <name type="scientific">Vaccinium darrowii</name>
    <dbReference type="NCBI Taxonomy" id="229202"/>
    <lineage>
        <taxon>Eukaryota</taxon>
        <taxon>Viridiplantae</taxon>
        <taxon>Streptophyta</taxon>
        <taxon>Embryophyta</taxon>
        <taxon>Tracheophyta</taxon>
        <taxon>Spermatophyta</taxon>
        <taxon>Magnoliopsida</taxon>
        <taxon>eudicotyledons</taxon>
        <taxon>Gunneridae</taxon>
        <taxon>Pentapetalae</taxon>
        <taxon>asterids</taxon>
        <taxon>Ericales</taxon>
        <taxon>Ericaceae</taxon>
        <taxon>Vaccinioideae</taxon>
        <taxon>Vaccinieae</taxon>
        <taxon>Vaccinium</taxon>
    </lineage>
</organism>
<proteinExistence type="predicted"/>
<dbReference type="Proteomes" id="UP000828048">
    <property type="component" value="Chromosome 1"/>
</dbReference>